<sequence>QQQLNFVTYPFESNLNSRAEGPTQPHLKVYPRTLQGDRKRCFQSDWYELYSWLEYSQSQDSAYCYACRHFSLPNTPASLFTSQPGFCHWEEAMFKDAGFKAHNKSDGHVNAMFAWGEHNKAVHTQSSIHDTINEAYKKKIQENQDYIKTVAEVLLLSATQNIAQRGHRETDIQNKILECLANMVREDIIKEVRQSEVFTVIADETKDLEKKEQLSLVLRYYYNGAVHESCLDFQQATRLDAEGLKDKIVHCLERYGLDYRSNLVGQGYDGTSVMSGKHSDVAARIKTDAKHAFYVHCSAHCLNLVLVDSVKAVPEADCFFSLLQRLYVYMSGPCVHQKWLDMQKEMYGGQPRELQKLSDTRWACGYFACRNLMDRLPAVLHVLHDIGAENGGERSVDARGLLSQIDLSFVSLLATFRRLLGDAKPLSDTLQSPSVDLSMAVDLVNALKDSFQDYRSESFFDNLWKDITDTATNCSVAIENAKKKRSQKISRKCTDGDKENFRKTIFYPIVDTTLGELDRRFSKDNCDLMRGIHALNPKNTSFLQEEAVMRFGEIYESDSEDLSHELHQARRLLQRKQQSGMQKLSSVVELAVFLEPQKDVFHELFRLCKIALALPVSSAACERSFSALNLIEAHLRTTMTDNRLSNIGVLSIEARRAKSLDMDKFIHVFASHHQNRRNFGLCEKS</sequence>
<dbReference type="InterPro" id="IPR025398">
    <property type="entry name" value="DUF4371"/>
</dbReference>
<organism evidence="2 3">
    <name type="scientific">Myripristis murdjan</name>
    <name type="common">pinecone soldierfish</name>
    <dbReference type="NCBI Taxonomy" id="586833"/>
    <lineage>
        <taxon>Eukaryota</taxon>
        <taxon>Metazoa</taxon>
        <taxon>Chordata</taxon>
        <taxon>Craniata</taxon>
        <taxon>Vertebrata</taxon>
        <taxon>Euteleostomi</taxon>
        <taxon>Actinopterygii</taxon>
        <taxon>Neopterygii</taxon>
        <taxon>Teleostei</taxon>
        <taxon>Neoteleostei</taxon>
        <taxon>Acanthomorphata</taxon>
        <taxon>Holocentriformes</taxon>
        <taxon>Holocentridae</taxon>
        <taxon>Myripristis</taxon>
    </lineage>
</organism>
<dbReference type="Pfam" id="PF14291">
    <property type="entry name" value="DUF4371"/>
    <property type="match status" value="1"/>
</dbReference>
<dbReference type="Proteomes" id="UP000472263">
    <property type="component" value="Chromosome 15"/>
</dbReference>
<reference evidence="2" key="2">
    <citation type="submission" date="2025-08" db="UniProtKB">
        <authorList>
            <consortium name="Ensembl"/>
        </authorList>
    </citation>
    <scope>IDENTIFICATION</scope>
</reference>
<dbReference type="Pfam" id="PF05699">
    <property type="entry name" value="Dimer_Tnp_hAT"/>
    <property type="match status" value="1"/>
</dbReference>
<dbReference type="GeneTree" id="ENSGT00940000164001"/>
<accession>A0A667WNZ0</accession>
<evidence type="ECO:0000313" key="3">
    <source>
        <dbReference type="Proteomes" id="UP000472263"/>
    </source>
</evidence>
<evidence type="ECO:0000313" key="2">
    <source>
        <dbReference type="Ensembl" id="ENSMMDP00005003692.1"/>
    </source>
</evidence>
<dbReference type="AlphaFoldDB" id="A0A667WNZ0"/>
<protein>
    <recommendedName>
        <fullName evidence="1">TTF-type domain-containing protein</fullName>
    </recommendedName>
</protein>
<feature type="domain" description="TTF-type" evidence="1">
    <location>
        <begin position="38"/>
        <end position="125"/>
    </location>
</feature>
<name>A0A667WNZ0_9TELE</name>
<dbReference type="GO" id="GO:0046983">
    <property type="term" value="F:protein dimerization activity"/>
    <property type="evidence" value="ECO:0007669"/>
    <property type="project" value="InterPro"/>
</dbReference>
<reference evidence="2" key="1">
    <citation type="submission" date="2019-06" db="EMBL/GenBank/DDBJ databases">
        <authorList>
            <consortium name="Wellcome Sanger Institute Data Sharing"/>
        </authorList>
    </citation>
    <scope>NUCLEOTIDE SEQUENCE [LARGE SCALE GENOMIC DNA]</scope>
</reference>
<dbReference type="PANTHER" id="PTHR45749">
    <property type="match status" value="1"/>
</dbReference>
<dbReference type="InParanoid" id="A0A667WNZ0"/>
<evidence type="ECO:0000259" key="1">
    <source>
        <dbReference type="SMART" id="SM00597"/>
    </source>
</evidence>
<dbReference type="SUPFAM" id="SSF53098">
    <property type="entry name" value="Ribonuclease H-like"/>
    <property type="match status" value="1"/>
</dbReference>
<dbReference type="Ensembl" id="ENSMMDT00005003787.1">
    <property type="protein sequence ID" value="ENSMMDP00005003692.1"/>
    <property type="gene ID" value="ENSMMDG00005002044.1"/>
</dbReference>
<dbReference type="InterPro" id="IPR006580">
    <property type="entry name" value="Znf_TTF"/>
</dbReference>
<proteinExistence type="predicted"/>
<keyword evidence="3" id="KW-1185">Reference proteome</keyword>
<reference evidence="2" key="3">
    <citation type="submission" date="2025-09" db="UniProtKB">
        <authorList>
            <consortium name="Ensembl"/>
        </authorList>
    </citation>
    <scope>IDENTIFICATION</scope>
</reference>
<dbReference type="SMART" id="SM00597">
    <property type="entry name" value="ZnF_TTF"/>
    <property type="match status" value="1"/>
</dbReference>
<dbReference type="InterPro" id="IPR012337">
    <property type="entry name" value="RNaseH-like_sf"/>
</dbReference>
<dbReference type="InterPro" id="IPR008906">
    <property type="entry name" value="HATC_C_dom"/>
</dbReference>
<dbReference type="PANTHER" id="PTHR45749:SF37">
    <property type="entry name" value="OS05G0311600 PROTEIN"/>
    <property type="match status" value="1"/>
</dbReference>